<dbReference type="RefSeq" id="WP_044087536.1">
    <property type="nucleotide sequence ID" value="NZ_ATLK01000001.1"/>
</dbReference>
<dbReference type="eggNOG" id="ENOG5032CXN">
    <property type="taxonomic scope" value="Bacteria"/>
</dbReference>
<dbReference type="SUPFAM" id="SSF55804">
    <property type="entry name" value="Phoshotransferase/anion transport protein"/>
    <property type="match status" value="1"/>
</dbReference>
<evidence type="ECO:0000313" key="1">
    <source>
        <dbReference type="EMBL" id="KFF31823.1"/>
    </source>
</evidence>
<sequence length="151" mass="16934">MKRLLLWEPEFLKDCTDLDRALHVLSEYVCRAGLGKEASRIENDLGSRCRAGDVMLSHGLVNPHAQSSNVLVSTMIYVKFAKPLRANAVYASTVESGFSRMLLTMLSTSPTQEEVREVCGWYRSMADDEILALLANGTQQEIRRLLLEEGE</sequence>
<dbReference type="STRING" id="1341695.BBOMB_1226"/>
<accession>A0A086BPF9</accession>
<keyword evidence="2" id="KW-1185">Reference proteome</keyword>
<dbReference type="Proteomes" id="UP000028730">
    <property type="component" value="Unassembled WGS sequence"/>
</dbReference>
<dbReference type="AlphaFoldDB" id="A0A086BPF9"/>
<evidence type="ECO:0000313" key="2">
    <source>
        <dbReference type="Proteomes" id="UP000028730"/>
    </source>
</evidence>
<dbReference type="EMBL" id="ATLK01000001">
    <property type="protein sequence ID" value="KFF31823.1"/>
    <property type="molecule type" value="Genomic_DNA"/>
</dbReference>
<protein>
    <submittedName>
        <fullName evidence="1">Putative phosphoenolpyruvate-dependent sugar phosphotransferase system, EIIA 2</fullName>
    </submittedName>
</protein>
<dbReference type="Gene3D" id="3.40.930.10">
    <property type="entry name" value="Mannitol-specific EII, Chain A"/>
    <property type="match status" value="1"/>
</dbReference>
<keyword evidence="1" id="KW-0670">Pyruvate</keyword>
<proteinExistence type="predicted"/>
<comment type="caution">
    <text evidence="1">The sequence shown here is derived from an EMBL/GenBank/DDBJ whole genome shotgun (WGS) entry which is preliminary data.</text>
</comment>
<dbReference type="InterPro" id="IPR016152">
    <property type="entry name" value="PTrfase/Anion_transptr"/>
</dbReference>
<keyword evidence="1" id="KW-0808">Transferase</keyword>
<reference evidence="1 2" key="1">
    <citation type="journal article" date="2014" name="Appl. Environ. Microbiol.">
        <title>Genomic encyclopedia of type strains of the genus Bifidobacterium.</title>
        <authorList>
            <person name="Milani C."/>
            <person name="Lugli G.A."/>
            <person name="Duranti S."/>
            <person name="Turroni F."/>
            <person name="Bottacini F."/>
            <person name="Mangifesta M."/>
            <person name="Sanchez B."/>
            <person name="Viappiani A."/>
            <person name="Mancabelli L."/>
            <person name="Taminiau B."/>
            <person name="Delcenserie V."/>
            <person name="Barrangou R."/>
            <person name="Margolles A."/>
            <person name="van Sinderen D."/>
            <person name="Ventura M."/>
        </authorList>
    </citation>
    <scope>NUCLEOTIDE SEQUENCE [LARGE SCALE GENOMIC DNA]</scope>
    <source>
        <strain evidence="1 2">DSM 19703</strain>
    </source>
</reference>
<dbReference type="GO" id="GO:0016740">
    <property type="term" value="F:transferase activity"/>
    <property type="evidence" value="ECO:0007669"/>
    <property type="project" value="UniProtKB-KW"/>
</dbReference>
<organism evidence="1 2">
    <name type="scientific">Bifidobacterium bombi DSM 19703</name>
    <dbReference type="NCBI Taxonomy" id="1341695"/>
    <lineage>
        <taxon>Bacteria</taxon>
        <taxon>Bacillati</taxon>
        <taxon>Actinomycetota</taxon>
        <taxon>Actinomycetes</taxon>
        <taxon>Bifidobacteriales</taxon>
        <taxon>Bifidobacteriaceae</taxon>
        <taxon>Bifidobacterium</taxon>
    </lineage>
</organism>
<name>A0A086BPF9_9BIFI</name>
<gene>
    <name evidence="1" type="ORF">BBOMB_1226</name>
</gene>